<dbReference type="PANTHER" id="PTHR24305:SF187">
    <property type="entry name" value="P450, PUTATIVE (EUROFUNG)-RELATED"/>
    <property type="match status" value="1"/>
</dbReference>
<keyword evidence="8" id="KW-0472">Membrane</keyword>
<evidence type="ECO:0000256" key="1">
    <source>
        <dbReference type="ARBA" id="ARBA00001971"/>
    </source>
</evidence>
<dbReference type="Pfam" id="PF00067">
    <property type="entry name" value="p450"/>
    <property type="match status" value="1"/>
</dbReference>
<sequence>MAQLISDGLLFASGVLLHHVVFRRGEWDLATVNLLGSFVLCFFGSALFLSVNVHPTLPHVEGYRSALRATWAIFAPTLTGLYTSIVVYRGFFHRLRKFPGPFLARFSGLYMTCRNLFTGMRTFKDVQKLHLEYGDVVRLGPQELSIIRPSAVQALHAASAPVDKGPFYDMTAPFLSLQTIRSKTDHAPIRKVWDRGFSAKSLRDYEPRVAKYTEQLLQQLESRVSKPLNMTQWIGFYGFDVMGDLAFGQSFDMLKSGTVNYYIGLMQDHLKVRFAFGRIPWAFRILQALASLNASASRFHAWIEDQVKTRMKNEPDTLDVFSWILEDYNARPVKTQQDFFNLMGEGILITIAGRQVISSISLFYIDTTSSTMTCLFFELTRNPEIYKKLQDEIDECFVAHGDKAPGHYELSKLEYLQACIDETLRMYPPLPGGVQRMTPPEGLQLDHDLFIPGNTIVQTPLYTMYRGTFSCVGKQLALMEMRYVVSRMVRLYDMNFAKGQTPEAFTEGNFDTFTVRLAPLNMVLTHRLDGKKGGRS</sequence>
<evidence type="ECO:0000256" key="2">
    <source>
        <dbReference type="ARBA" id="ARBA00010617"/>
    </source>
</evidence>
<evidence type="ECO:0000256" key="7">
    <source>
        <dbReference type="ARBA" id="ARBA00023033"/>
    </source>
</evidence>
<comment type="cofactor">
    <cofactor evidence="1">
        <name>heme</name>
        <dbReference type="ChEBI" id="CHEBI:30413"/>
    </cofactor>
</comment>
<dbReference type="AlphaFoldDB" id="A0A9W8N7R9"/>
<organism evidence="9 10">
    <name type="scientific">Xylaria arbuscula</name>
    <dbReference type="NCBI Taxonomy" id="114810"/>
    <lineage>
        <taxon>Eukaryota</taxon>
        <taxon>Fungi</taxon>
        <taxon>Dikarya</taxon>
        <taxon>Ascomycota</taxon>
        <taxon>Pezizomycotina</taxon>
        <taxon>Sordariomycetes</taxon>
        <taxon>Xylariomycetidae</taxon>
        <taxon>Xylariales</taxon>
        <taxon>Xylariaceae</taxon>
        <taxon>Xylaria</taxon>
    </lineage>
</organism>
<dbReference type="GO" id="GO:0004497">
    <property type="term" value="F:monooxygenase activity"/>
    <property type="evidence" value="ECO:0007669"/>
    <property type="project" value="UniProtKB-KW"/>
</dbReference>
<evidence type="ECO:0000256" key="8">
    <source>
        <dbReference type="SAM" id="Phobius"/>
    </source>
</evidence>
<accession>A0A9W8N7R9</accession>
<dbReference type="Proteomes" id="UP001148614">
    <property type="component" value="Unassembled WGS sequence"/>
</dbReference>
<keyword evidence="3" id="KW-0349">Heme</keyword>
<dbReference type="CDD" id="cd11061">
    <property type="entry name" value="CYP67-like"/>
    <property type="match status" value="1"/>
</dbReference>
<keyword evidence="8" id="KW-0812">Transmembrane</keyword>
<dbReference type="GO" id="GO:0020037">
    <property type="term" value="F:heme binding"/>
    <property type="evidence" value="ECO:0007669"/>
    <property type="project" value="InterPro"/>
</dbReference>
<dbReference type="Gene3D" id="1.10.630.10">
    <property type="entry name" value="Cytochrome P450"/>
    <property type="match status" value="1"/>
</dbReference>
<feature type="transmembrane region" description="Helical" evidence="8">
    <location>
        <begin position="69"/>
        <end position="88"/>
    </location>
</feature>
<dbReference type="InterPro" id="IPR050121">
    <property type="entry name" value="Cytochrome_P450_monoxygenase"/>
</dbReference>
<dbReference type="PRINTS" id="PR00385">
    <property type="entry name" value="P450"/>
</dbReference>
<feature type="transmembrane region" description="Helical" evidence="8">
    <location>
        <begin position="29"/>
        <end position="49"/>
    </location>
</feature>
<dbReference type="GO" id="GO:0016705">
    <property type="term" value="F:oxidoreductase activity, acting on paired donors, with incorporation or reduction of molecular oxygen"/>
    <property type="evidence" value="ECO:0007669"/>
    <property type="project" value="InterPro"/>
</dbReference>
<keyword evidence="7" id="KW-0503">Monooxygenase</keyword>
<comment type="caution">
    <text evidence="9">The sequence shown here is derived from an EMBL/GenBank/DDBJ whole genome shotgun (WGS) entry which is preliminary data.</text>
</comment>
<keyword evidence="8" id="KW-1133">Transmembrane helix</keyword>
<keyword evidence="6" id="KW-0408">Iron</keyword>
<evidence type="ECO:0000256" key="5">
    <source>
        <dbReference type="ARBA" id="ARBA00023002"/>
    </source>
</evidence>
<keyword evidence="10" id="KW-1185">Reference proteome</keyword>
<keyword evidence="4" id="KW-0479">Metal-binding</keyword>
<evidence type="ECO:0000256" key="4">
    <source>
        <dbReference type="ARBA" id="ARBA00022723"/>
    </source>
</evidence>
<name>A0A9W8N7R9_9PEZI</name>
<dbReference type="VEuPathDB" id="FungiDB:F4678DRAFT_453819"/>
<dbReference type="PANTHER" id="PTHR24305">
    <property type="entry name" value="CYTOCHROME P450"/>
    <property type="match status" value="1"/>
</dbReference>
<evidence type="ECO:0000256" key="3">
    <source>
        <dbReference type="ARBA" id="ARBA00022617"/>
    </source>
</evidence>
<proteinExistence type="inferred from homology"/>
<gene>
    <name evidence="9" type="ORF">NPX13_g8874</name>
</gene>
<evidence type="ECO:0008006" key="11">
    <source>
        <dbReference type="Google" id="ProtNLM"/>
    </source>
</evidence>
<protein>
    <recommendedName>
        <fullName evidence="11">Cytochrome P450</fullName>
    </recommendedName>
</protein>
<comment type="similarity">
    <text evidence="2">Belongs to the cytochrome P450 family.</text>
</comment>
<reference evidence="9" key="1">
    <citation type="submission" date="2022-07" db="EMBL/GenBank/DDBJ databases">
        <title>Genome Sequence of Xylaria arbuscula.</title>
        <authorList>
            <person name="Buettner E."/>
        </authorList>
    </citation>
    <scope>NUCLEOTIDE SEQUENCE</scope>
    <source>
        <strain evidence="9">VT107</strain>
    </source>
</reference>
<keyword evidence="5" id="KW-0560">Oxidoreductase</keyword>
<dbReference type="GO" id="GO:0005506">
    <property type="term" value="F:iron ion binding"/>
    <property type="evidence" value="ECO:0007669"/>
    <property type="project" value="InterPro"/>
</dbReference>
<dbReference type="EMBL" id="JANPWZ010002039">
    <property type="protein sequence ID" value="KAJ3561618.1"/>
    <property type="molecule type" value="Genomic_DNA"/>
</dbReference>
<dbReference type="InterPro" id="IPR036396">
    <property type="entry name" value="Cyt_P450_sf"/>
</dbReference>
<evidence type="ECO:0000256" key="6">
    <source>
        <dbReference type="ARBA" id="ARBA00023004"/>
    </source>
</evidence>
<evidence type="ECO:0000313" key="10">
    <source>
        <dbReference type="Proteomes" id="UP001148614"/>
    </source>
</evidence>
<dbReference type="SUPFAM" id="SSF48264">
    <property type="entry name" value="Cytochrome P450"/>
    <property type="match status" value="1"/>
</dbReference>
<evidence type="ECO:0000313" key="9">
    <source>
        <dbReference type="EMBL" id="KAJ3561618.1"/>
    </source>
</evidence>
<dbReference type="InterPro" id="IPR001128">
    <property type="entry name" value="Cyt_P450"/>
</dbReference>